<feature type="domain" description="GST N-terminal" evidence="2">
    <location>
        <begin position="1"/>
        <end position="81"/>
    </location>
</feature>
<dbReference type="Proteomes" id="UP000036102">
    <property type="component" value="Unassembled WGS sequence"/>
</dbReference>
<proteinExistence type="inferred from homology"/>
<dbReference type="InterPro" id="IPR010987">
    <property type="entry name" value="Glutathione-S-Trfase_C-like"/>
</dbReference>
<dbReference type="PROSITE" id="PS50405">
    <property type="entry name" value="GST_CTER"/>
    <property type="match status" value="1"/>
</dbReference>
<dbReference type="Gene3D" id="3.40.30.10">
    <property type="entry name" value="Glutaredoxin"/>
    <property type="match status" value="1"/>
</dbReference>
<dbReference type="InterPro" id="IPR004045">
    <property type="entry name" value="Glutathione_S-Trfase_N"/>
</dbReference>
<dbReference type="CDD" id="cd03191">
    <property type="entry name" value="GST_C_Zeta"/>
    <property type="match status" value="1"/>
</dbReference>
<dbReference type="PANTHER" id="PTHR42673">
    <property type="entry name" value="MALEYLACETOACETATE ISOMERASE"/>
    <property type="match status" value="1"/>
</dbReference>
<protein>
    <submittedName>
        <fullName evidence="4">Maleylacetoacetate isomerase</fullName>
        <ecNumber evidence="4">5.2.1.4</ecNumber>
    </submittedName>
</protein>
<dbReference type="GO" id="GO:0006749">
    <property type="term" value="P:glutathione metabolic process"/>
    <property type="evidence" value="ECO:0007669"/>
    <property type="project" value="TreeGrafter"/>
</dbReference>
<feature type="domain" description="GST C-terminal" evidence="3">
    <location>
        <begin position="86"/>
        <end position="213"/>
    </location>
</feature>
<dbReference type="InterPro" id="IPR040079">
    <property type="entry name" value="Glutathione_S-Trfase"/>
</dbReference>
<evidence type="ECO:0000259" key="3">
    <source>
        <dbReference type="PROSITE" id="PS50405"/>
    </source>
</evidence>
<dbReference type="InterPro" id="IPR034333">
    <property type="entry name" value="GST_Zeta_N"/>
</dbReference>
<dbReference type="Pfam" id="PF13417">
    <property type="entry name" value="GST_N_3"/>
    <property type="match status" value="1"/>
</dbReference>
<dbReference type="SFLD" id="SFLDS00019">
    <property type="entry name" value="Glutathione_Transferase_(cytos"/>
    <property type="match status" value="1"/>
</dbReference>
<dbReference type="InterPro" id="IPR034330">
    <property type="entry name" value="GST_Zeta_C"/>
</dbReference>
<dbReference type="CDD" id="cd03042">
    <property type="entry name" value="GST_N_Zeta"/>
    <property type="match status" value="1"/>
</dbReference>
<dbReference type="SUPFAM" id="SSF52833">
    <property type="entry name" value="Thioredoxin-like"/>
    <property type="match status" value="1"/>
</dbReference>
<dbReference type="PANTHER" id="PTHR42673:SF21">
    <property type="entry name" value="GLUTATHIONE S-TRANSFERASE YFCF"/>
    <property type="match status" value="1"/>
</dbReference>
<sequence>MKLYGYYRSSTSYRVRIALNLKELDYRQQPVNLLRGEHRGGPYRQLNPQGLVPALETDEGERLTQSLAICEYLEERYPEPSLLPANAADRARVRALVGLLAIEIHPLNNLRVLKYLTGEMGIDEETKLGWYRHWIAEGFEALEAMLAGDPRTGRYCHGDQPGLADACLVPQVYNAERFGCDLESYPTIRRIHAACNELPSFARAHPAEQPDAG</sequence>
<dbReference type="NCBIfam" id="TIGR01262">
    <property type="entry name" value="maiA"/>
    <property type="match status" value="1"/>
</dbReference>
<keyword evidence="4" id="KW-0413">Isomerase</keyword>
<dbReference type="InterPro" id="IPR005955">
    <property type="entry name" value="GST_Zeta"/>
</dbReference>
<dbReference type="PATRIC" id="fig|1658765.3.peg.3748"/>
<keyword evidence="5" id="KW-1185">Reference proteome</keyword>
<dbReference type="Pfam" id="PF13410">
    <property type="entry name" value="GST_C_2"/>
    <property type="match status" value="1"/>
</dbReference>
<comment type="caution">
    <text evidence="4">The sequence shown here is derived from an EMBL/GenBank/DDBJ whole genome shotgun (WGS) entry which is preliminary data.</text>
</comment>
<dbReference type="OrthoDB" id="6258999at2"/>
<dbReference type="EMBL" id="LFBU01000002">
    <property type="protein sequence ID" value="KMQ73279.1"/>
    <property type="molecule type" value="Genomic_DNA"/>
</dbReference>
<dbReference type="SUPFAM" id="SSF47616">
    <property type="entry name" value="GST C-terminal domain-like"/>
    <property type="match status" value="1"/>
</dbReference>
<organism evidence="4 5">
    <name type="scientific">Marinobacter subterrani</name>
    <dbReference type="NCBI Taxonomy" id="1658765"/>
    <lineage>
        <taxon>Bacteria</taxon>
        <taxon>Pseudomonadati</taxon>
        <taxon>Pseudomonadota</taxon>
        <taxon>Gammaproteobacteria</taxon>
        <taxon>Pseudomonadales</taxon>
        <taxon>Marinobacteraceae</taxon>
        <taxon>Marinobacter</taxon>
    </lineage>
</organism>
<dbReference type="SFLD" id="SFLDG00358">
    <property type="entry name" value="Main_(cytGST)"/>
    <property type="match status" value="1"/>
</dbReference>
<gene>
    <name evidence="4" type="ORF">Msub_20476</name>
</gene>
<dbReference type="GO" id="GO:0004364">
    <property type="term" value="F:glutathione transferase activity"/>
    <property type="evidence" value="ECO:0007669"/>
    <property type="project" value="TreeGrafter"/>
</dbReference>
<evidence type="ECO:0000256" key="1">
    <source>
        <dbReference type="ARBA" id="ARBA00010007"/>
    </source>
</evidence>
<reference evidence="4 5" key="1">
    <citation type="submission" date="2015-06" db="EMBL/GenBank/DDBJ databases">
        <title>Marinobacter subterrani, a genetically tractable neutrophilic iron-oxidizing strain isolated from the Soudan Iron Mine.</title>
        <authorList>
            <person name="Bonis B.M."/>
            <person name="Gralnick J.A."/>
        </authorList>
    </citation>
    <scope>NUCLEOTIDE SEQUENCE [LARGE SCALE GENOMIC DNA]</scope>
    <source>
        <strain evidence="4 5">JG233</strain>
    </source>
</reference>
<dbReference type="InterPro" id="IPR036249">
    <property type="entry name" value="Thioredoxin-like_sf"/>
</dbReference>
<dbReference type="GO" id="GO:0005737">
    <property type="term" value="C:cytoplasm"/>
    <property type="evidence" value="ECO:0007669"/>
    <property type="project" value="InterPro"/>
</dbReference>
<dbReference type="EC" id="5.2.1.4" evidence="4"/>
<dbReference type="GO" id="GO:0016034">
    <property type="term" value="F:maleylacetoacetate isomerase activity"/>
    <property type="evidence" value="ECO:0007669"/>
    <property type="project" value="TreeGrafter"/>
</dbReference>
<name>A0A0J7J5N8_9GAMM</name>
<evidence type="ECO:0000313" key="4">
    <source>
        <dbReference type="EMBL" id="KMQ73279.1"/>
    </source>
</evidence>
<comment type="similarity">
    <text evidence="1">Belongs to the GST superfamily. Zeta family.</text>
</comment>
<dbReference type="GO" id="GO:0006559">
    <property type="term" value="P:L-phenylalanine catabolic process"/>
    <property type="evidence" value="ECO:0007669"/>
    <property type="project" value="TreeGrafter"/>
</dbReference>
<dbReference type="RefSeq" id="WP_048497556.1">
    <property type="nucleotide sequence ID" value="NZ_LFBU01000002.1"/>
</dbReference>
<dbReference type="AlphaFoldDB" id="A0A0J7J5N8"/>
<dbReference type="STRING" id="1658765.Msub_20476"/>
<evidence type="ECO:0000259" key="2">
    <source>
        <dbReference type="PROSITE" id="PS50404"/>
    </source>
</evidence>
<dbReference type="Gene3D" id="1.20.1050.10">
    <property type="match status" value="1"/>
</dbReference>
<dbReference type="InterPro" id="IPR036282">
    <property type="entry name" value="Glutathione-S-Trfase_C_sf"/>
</dbReference>
<evidence type="ECO:0000313" key="5">
    <source>
        <dbReference type="Proteomes" id="UP000036102"/>
    </source>
</evidence>
<dbReference type="PROSITE" id="PS50404">
    <property type="entry name" value="GST_NTER"/>
    <property type="match status" value="1"/>
</dbReference>
<dbReference type="FunFam" id="1.20.1050.10:FF:000017">
    <property type="entry name" value="Maleylacetoacetate isomerase"/>
    <property type="match status" value="1"/>
</dbReference>
<accession>A0A0J7J5N8</accession>
<dbReference type="GO" id="GO:0050077">
    <property type="term" value="F:maleylpyruvate isomerase activity"/>
    <property type="evidence" value="ECO:0007669"/>
    <property type="project" value="UniProtKB-EC"/>
</dbReference>